<dbReference type="InterPro" id="IPR000868">
    <property type="entry name" value="Isochorismatase-like_dom"/>
</dbReference>
<feature type="domain" description="Isochorismatase-like" evidence="2">
    <location>
        <begin position="9"/>
        <end position="155"/>
    </location>
</feature>
<dbReference type="Proteomes" id="UP000325788">
    <property type="component" value="Unassembled WGS sequence"/>
</dbReference>
<evidence type="ECO:0000313" key="3">
    <source>
        <dbReference type="EMBL" id="KAB1859856.1"/>
    </source>
</evidence>
<gene>
    <name evidence="3" type="ORF">F4W09_01670</name>
</gene>
<dbReference type="RefSeq" id="WP_151503799.1">
    <property type="nucleotide sequence ID" value="NZ_VXLD01000001.1"/>
</dbReference>
<dbReference type="GO" id="GO:0016787">
    <property type="term" value="F:hydrolase activity"/>
    <property type="evidence" value="ECO:0007669"/>
    <property type="project" value="UniProtKB-KW"/>
</dbReference>
<dbReference type="InterPro" id="IPR050272">
    <property type="entry name" value="Isochorismatase-like_hydrls"/>
</dbReference>
<evidence type="ECO:0000259" key="2">
    <source>
        <dbReference type="Pfam" id="PF00857"/>
    </source>
</evidence>
<dbReference type="Gene3D" id="3.40.50.850">
    <property type="entry name" value="Isochorismatase-like"/>
    <property type="match status" value="1"/>
</dbReference>
<organism evidence="3 4">
    <name type="scientific">Acinetobacter tandoii</name>
    <dbReference type="NCBI Taxonomy" id="202954"/>
    <lineage>
        <taxon>Bacteria</taxon>
        <taxon>Pseudomonadati</taxon>
        <taxon>Pseudomonadota</taxon>
        <taxon>Gammaproteobacteria</taxon>
        <taxon>Moraxellales</taxon>
        <taxon>Moraxellaceae</taxon>
        <taxon>Acinetobacter</taxon>
    </lineage>
</organism>
<dbReference type="InterPro" id="IPR036380">
    <property type="entry name" value="Isochorismatase-like_sf"/>
</dbReference>
<comment type="caution">
    <text evidence="3">The sequence shown here is derived from an EMBL/GenBank/DDBJ whole genome shotgun (WGS) entry which is preliminary data.</text>
</comment>
<dbReference type="EMBL" id="VXLD01000001">
    <property type="protein sequence ID" value="KAB1859856.1"/>
    <property type="molecule type" value="Genomic_DNA"/>
</dbReference>
<evidence type="ECO:0000313" key="4">
    <source>
        <dbReference type="Proteomes" id="UP000325788"/>
    </source>
</evidence>
<dbReference type="Pfam" id="PF00857">
    <property type="entry name" value="Isochorismatase"/>
    <property type="match status" value="1"/>
</dbReference>
<proteinExistence type="predicted"/>
<dbReference type="SUPFAM" id="SSF52499">
    <property type="entry name" value="Isochorismatase-like hydrolases"/>
    <property type="match status" value="1"/>
</dbReference>
<protein>
    <submittedName>
        <fullName evidence="3">Isochorismatase family protein</fullName>
    </submittedName>
</protein>
<accession>A0A5N4WSX7</accession>
<dbReference type="PANTHER" id="PTHR43540">
    <property type="entry name" value="PEROXYUREIDOACRYLATE/UREIDOACRYLATE AMIDOHYDROLASE-RELATED"/>
    <property type="match status" value="1"/>
</dbReference>
<evidence type="ECO:0000256" key="1">
    <source>
        <dbReference type="ARBA" id="ARBA00022801"/>
    </source>
</evidence>
<reference evidence="3 4" key="1">
    <citation type="submission" date="2019-09" db="EMBL/GenBank/DDBJ databases">
        <title>Draft genome sequence of Acinetobacter tandoii W4-4-4 isolated from environmental water sample.</title>
        <authorList>
            <person name="Wee S.K."/>
            <person name="Yan B."/>
            <person name="Mustaffa S.B."/>
            <person name="Yap E.P.H."/>
        </authorList>
    </citation>
    <scope>NUCLEOTIDE SEQUENCE [LARGE SCALE GENOMIC DNA]</scope>
    <source>
        <strain evidence="3 4">W4-4-4</strain>
    </source>
</reference>
<keyword evidence="1" id="KW-0378">Hydrolase</keyword>
<dbReference type="PANTHER" id="PTHR43540:SF14">
    <property type="entry name" value="ISOCHORISMATASE"/>
    <property type="match status" value="1"/>
</dbReference>
<name>A0A5N4WSX7_9GAMM</name>
<dbReference type="AlphaFoldDB" id="A0A5N4WSX7"/>
<sequence>MSNLIARKALIIVDMQNGLFKQAIAPFNNNHVLNNINLLIEKADLSQVPVIYMRHVSLAHTPLSPESPMTQLISELKMGNHYNILEKQYPNCFRETNLHKILTERKVEELVIVGMKTEYCIDTTVRAAADLGFNVSLISDAHTTIDSEQLSAQQIIMHHNSTLNGAFAKLTTSAEFNF</sequence>